<evidence type="ECO:0000256" key="1">
    <source>
        <dbReference type="SAM" id="MobiDB-lite"/>
    </source>
</evidence>
<organism evidence="2">
    <name type="scientific">Dichomitus squalens</name>
    <dbReference type="NCBI Taxonomy" id="114155"/>
    <lineage>
        <taxon>Eukaryota</taxon>
        <taxon>Fungi</taxon>
        <taxon>Dikarya</taxon>
        <taxon>Basidiomycota</taxon>
        <taxon>Agaricomycotina</taxon>
        <taxon>Agaricomycetes</taxon>
        <taxon>Polyporales</taxon>
        <taxon>Polyporaceae</taxon>
        <taxon>Dichomitus</taxon>
    </lineage>
</organism>
<name>A0A4V2K1V5_9APHY</name>
<feature type="region of interest" description="Disordered" evidence="1">
    <location>
        <begin position="25"/>
        <end position="59"/>
    </location>
</feature>
<evidence type="ECO:0000313" key="2">
    <source>
        <dbReference type="EMBL" id="TBU34283.1"/>
    </source>
</evidence>
<dbReference type="AlphaFoldDB" id="A0A4V2K1V5"/>
<feature type="compositionally biased region" description="Basic and acidic residues" evidence="1">
    <location>
        <begin position="50"/>
        <end position="59"/>
    </location>
</feature>
<protein>
    <submittedName>
        <fullName evidence="2">Uncharacterized protein</fullName>
    </submittedName>
</protein>
<proteinExistence type="predicted"/>
<sequence>MPMKICWARLKKARMITRMLCMAGTQAKGSDGKDTDTGTRISSSSVRIMQGRDVRGDGR</sequence>
<feature type="compositionally biased region" description="Polar residues" evidence="1">
    <location>
        <begin position="38"/>
        <end position="47"/>
    </location>
</feature>
<reference evidence="2" key="1">
    <citation type="submission" date="2019-01" db="EMBL/GenBank/DDBJ databases">
        <title>Draft genome sequences of three monokaryotic isolates of the white-rot basidiomycete fungus Dichomitus squalens.</title>
        <authorList>
            <consortium name="DOE Joint Genome Institute"/>
            <person name="Lopez S.C."/>
            <person name="Andreopoulos B."/>
            <person name="Pangilinan J."/>
            <person name="Lipzen A."/>
            <person name="Riley R."/>
            <person name="Ahrendt S."/>
            <person name="Ng V."/>
            <person name="Barry K."/>
            <person name="Daum C."/>
            <person name="Grigoriev I.V."/>
            <person name="Hilden K.S."/>
            <person name="Makela M.R."/>
            <person name="de Vries R.P."/>
        </authorList>
    </citation>
    <scope>NUCLEOTIDE SEQUENCE [LARGE SCALE GENOMIC DNA]</scope>
    <source>
        <strain evidence="2">OM18370.1</strain>
    </source>
</reference>
<gene>
    <name evidence="2" type="ORF">BD311DRAFT_747456</name>
</gene>
<dbReference type="Proteomes" id="UP000292957">
    <property type="component" value="Unassembled WGS sequence"/>
</dbReference>
<accession>A0A4V2K1V5</accession>
<dbReference type="EMBL" id="ML143389">
    <property type="protein sequence ID" value="TBU34283.1"/>
    <property type="molecule type" value="Genomic_DNA"/>
</dbReference>